<name>A0A918WG03_9BACT</name>
<organism evidence="3 4">
    <name type="scientific">Roseibacillus persicicus</name>
    <dbReference type="NCBI Taxonomy" id="454148"/>
    <lineage>
        <taxon>Bacteria</taxon>
        <taxon>Pseudomonadati</taxon>
        <taxon>Verrucomicrobiota</taxon>
        <taxon>Verrucomicrobiia</taxon>
        <taxon>Verrucomicrobiales</taxon>
        <taxon>Verrucomicrobiaceae</taxon>
        <taxon>Roseibacillus</taxon>
    </lineage>
</organism>
<dbReference type="Gene3D" id="3.30.70.100">
    <property type="match status" value="1"/>
</dbReference>
<comment type="caution">
    <text evidence="3">The sequence shown here is derived from an EMBL/GenBank/DDBJ whole genome shotgun (WGS) entry which is preliminary data.</text>
</comment>
<gene>
    <name evidence="1" type="primary">trhO</name>
    <name evidence="3" type="ORF">GCM10007100_01880</name>
</gene>
<dbReference type="InterPro" id="IPR022111">
    <property type="entry name" value="Rhodanese_C"/>
</dbReference>
<dbReference type="SMART" id="SM00450">
    <property type="entry name" value="RHOD"/>
    <property type="match status" value="1"/>
</dbReference>
<dbReference type="PANTHER" id="PTHR43268:SF3">
    <property type="entry name" value="RHODANESE-LIKE DOMAIN-CONTAINING PROTEIN 7-RELATED"/>
    <property type="match status" value="1"/>
</dbReference>
<accession>A0A918WG03</accession>
<dbReference type="PANTHER" id="PTHR43268">
    <property type="entry name" value="THIOSULFATE SULFURTRANSFERASE/RHODANESE-LIKE DOMAIN-CONTAINING PROTEIN 2"/>
    <property type="match status" value="1"/>
</dbReference>
<evidence type="ECO:0000256" key="1">
    <source>
        <dbReference type="HAMAP-Rule" id="MF_00469"/>
    </source>
</evidence>
<proteinExistence type="inferred from homology"/>
<dbReference type="InterPro" id="IPR001763">
    <property type="entry name" value="Rhodanese-like_dom"/>
</dbReference>
<protein>
    <recommendedName>
        <fullName evidence="1">tRNA uridine(34) hydroxylase</fullName>
        <ecNumber evidence="1">1.14.-.-</ecNumber>
    </recommendedName>
    <alternativeName>
        <fullName evidence="1">tRNA hydroxylation protein O</fullName>
    </alternativeName>
</protein>
<dbReference type="EMBL" id="BMXI01000001">
    <property type="protein sequence ID" value="GHC40917.1"/>
    <property type="molecule type" value="Genomic_DNA"/>
</dbReference>
<evidence type="ECO:0000313" key="4">
    <source>
        <dbReference type="Proteomes" id="UP000644507"/>
    </source>
</evidence>
<reference evidence="3" key="1">
    <citation type="journal article" date="2014" name="Int. J. Syst. Evol. Microbiol.">
        <title>Complete genome sequence of Corynebacterium casei LMG S-19264T (=DSM 44701T), isolated from a smear-ripened cheese.</title>
        <authorList>
            <consortium name="US DOE Joint Genome Institute (JGI-PGF)"/>
            <person name="Walter F."/>
            <person name="Albersmeier A."/>
            <person name="Kalinowski J."/>
            <person name="Ruckert C."/>
        </authorList>
    </citation>
    <scope>NUCLEOTIDE SEQUENCE</scope>
    <source>
        <strain evidence="3">KCTC 12988</strain>
    </source>
</reference>
<dbReference type="GO" id="GO:0016705">
    <property type="term" value="F:oxidoreductase activity, acting on paired donors, with incorporation or reduction of molecular oxygen"/>
    <property type="evidence" value="ECO:0007669"/>
    <property type="project" value="UniProtKB-UniRule"/>
</dbReference>
<dbReference type="GO" id="GO:0006400">
    <property type="term" value="P:tRNA modification"/>
    <property type="evidence" value="ECO:0007669"/>
    <property type="project" value="UniProtKB-UniRule"/>
</dbReference>
<dbReference type="HAMAP" id="MF_00469">
    <property type="entry name" value="TrhO"/>
    <property type="match status" value="1"/>
</dbReference>
<reference evidence="3" key="2">
    <citation type="submission" date="2020-09" db="EMBL/GenBank/DDBJ databases">
        <authorList>
            <person name="Sun Q."/>
            <person name="Kim S."/>
        </authorList>
    </citation>
    <scope>NUCLEOTIDE SEQUENCE</scope>
    <source>
        <strain evidence="3">KCTC 12988</strain>
    </source>
</reference>
<evidence type="ECO:0000313" key="3">
    <source>
        <dbReference type="EMBL" id="GHC40917.1"/>
    </source>
</evidence>
<evidence type="ECO:0000259" key="2">
    <source>
        <dbReference type="PROSITE" id="PS50206"/>
    </source>
</evidence>
<dbReference type="InterPro" id="IPR020936">
    <property type="entry name" value="TrhO"/>
</dbReference>
<comment type="similarity">
    <text evidence="1">Belongs to the TrhO family.</text>
</comment>
<dbReference type="NCBIfam" id="NF001135">
    <property type="entry name" value="PRK00142.1-3"/>
    <property type="match status" value="1"/>
</dbReference>
<dbReference type="Gene3D" id="3.40.250.10">
    <property type="entry name" value="Rhodanese-like domain"/>
    <property type="match status" value="1"/>
</dbReference>
<keyword evidence="1" id="KW-0560">Oxidoreductase</keyword>
<dbReference type="InterPro" id="IPR036873">
    <property type="entry name" value="Rhodanese-like_dom_sf"/>
</dbReference>
<dbReference type="Pfam" id="PF00581">
    <property type="entry name" value="Rhodanese"/>
    <property type="match status" value="1"/>
</dbReference>
<dbReference type="InterPro" id="IPR040503">
    <property type="entry name" value="TRHO_N"/>
</dbReference>
<keyword evidence="1" id="KW-0819">tRNA processing</keyword>
<comment type="function">
    <text evidence="1">Catalyzes oxygen-dependent 5-hydroxyuridine (ho5U) modification at position 34 in tRNAs.</text>
</comment>
<feature type="domain" description="Rhodanese" evidence="2">
    <location>
        <begin position="124"/>
        <end position="218"/>
    </location>
</feature>
<dbReference type="EC" id="1.14.-.-" evidence="1"/>
<dbReference type="Pfam" id="PF12368">
    <property type="entry name" value="Rhodanese_C"/>
    <property type="match status" value="1"/>
</dbReference>
<dbReference type="CDD" id="cd01518">
    <property type="entry name" value="RHOD_YceA"/>
    <property type="match status" value="1"/>
</dbReference>
<dbReference type="PROSITE" id="PS50206">
    <property type="entry name" value="RHODANESE_3"/>
    <property type="match status" value="1"/>
</dbReference>
<keyword evidence="4" id="KW-1185">Reference proteome</keyword>
<dbReference type="Pfam" id="PF17773">
    <property type="entry name" value="UPF0176_N"/>
    <property type="match status" value="1"/>
</dbReference>
<dbReference type="RefSeq" id="WP_189566472.1">
    <property type="nucleotide sequence ID" value="NZ_BMXI01000001.1"/>
</dbReference>
<sequence>MDFRILLYYFYNEIEDVEAYRQWQKDLCERLGLRGRILVAREGINGTVSGTTEATLEYQRVMDEHPLTAGMEWKVDPSEGHVFPRLSVKAREEVVTLGLGEEDFSPREVTGDYLAPKEWKEMMQKEDVVIIDARNDYEWEMGRFEGAMLPDVPSFRDLPGWVRDHREDLEGKKILTYCTGGIRCEKFSGFLKREGFDQVYQLHGGIVTYGKDEEAKGEGFEGKCYVFDERIGVEVNRTPGAKVIARCKWCDEPCDIQINCTYTRCNERHFCCPSCQAEHEGYCDSICREAVLSAHLVVTGE</sequence>
<dbReference type="SUPFAM" id="SSF52821">
    <property type="entry name" value="Rhodanese/Cell cycle control phosphatase"/>
    <property type="match status" value="1"/>
</dbReference>
<dbReference type="Proteomes" id="UP000644507">
    <property type="component" value="Unassembled WGS sequence"/>
</dbReference>
<dbReference type="AlphaFoldDB" id="A0A918WG03"/>
<comment type="catalytic activity">
    <reaction evidence="1">
        <text>uridine(34) in tRNA + AH2 + O2 = 5-hydroxyuridine(34) in tRNA + A + H2O</text>
        <dbReference type="Rhea" id="RHEA:64224"/>
        <dbReference type="Rhea" id="RHEA-COMP:11727"/>
        <dbReference type="Rhea" id="RHEA-COMP:13381"/>
        <dbReference type="ChEBI" id="CHEBI:13193"/>
        <dbReference type="ChEBI" id="CHEBI:15377"/>
        <dbReference type="ChEBI" id="CHEBI:15379"/>
        <dbReference type="ChEBI" id="CHEBI:17499"/>
        <dbReference type="ChEBI" id="CHEBI:65315"/>
        <dbReference type="ChEBI" id="CHEBI:136877"/>
    </reaction>
</comment>